<organism evidence="3 4">
    <name type="scientific">Microbacterium dextranolyticum</name>
    <dbReference type="NCBI Taxonomy" id="36806"/>
    <lineage>
        <taxon>Bacteria</taxon>
        <taxon>Bacillati</taxon>
        <taxon>Actinomycetota</taxon>
        <taxon>Actinomycetes</taxon>
        <taxon>Micrococcales</taxon>
        <taxon>Microbacteriaceae</taxon>
        <taxon>Microbacterium</taxon>
    </lineage>
</organism>
<feature type="region of interest" description="Disordered" evidence="1">
    <location>
        <begin position="23"/>
        <end position="62"/>
    </location>
</feature>
<reference evidence="3" key="1">
    <citation type="journal article" date="2014" name="Int. J. Syst. Evol. Microbiol.">
        <title>Complete genome sequence of Corynebacterium casei LMG S-19264T (=DSM 44701T), isolated from a smear-ripened cheese.</title>
        <authorList>
            <consortium name="US DOE Joint Genome Institute (JGI-PGF)"/>
            <person name="Walter F."/>
            <person name="Albersmeier A."/>
            <person name="Kalinowski J."/>
            <person name="Ruckert C."/>
        </authorList>
    </citation>
    <scope>NUCLEOTIDE SEQUENCE</scope>
    <source>
        <strain evidence="3">VKM Ac-1940</strain>
    </source>
</reference>
<protein>
    <recommendedName>
        <fullName evidence="5">Iron ABC transporter ATP-binding protein</fullName>
    </recommendedName>
</protein>
<feature type="compositionally biased region" description="Low complexity" evidence="1">
    <location>
        <begin position="23"/>
        <end position="46"/>
    </location>
</feature>
<proteinExistence type="predicted"/>
<comment type="caution">
    <text evidence="3">The sequence shown here is derived from an EMBL/GenBank/DDBJ whole genome shotgun (WGS) entry which is preliminary data.</text>
</comment>
<evidence type="ECO:0000256" key="1">
    <source>
        <dbReference type="SAM" id="MobiDB-lite"/>
    </source>
</evidence>
<evidence type="ECO:0000313" key="3">
    <source>
        <dbReference type="EMBL" id="GLJ95338.1"/>
    </source>
</evidence>
<dbReference type="RefSeq" id="WP_204964815.1">
    <property type="nucleotide sequence ID" value="NZ_BAAAUR010000011.1"/>
</dbReference>
<dbReference type="Proteomes" id="UP001142291">
    <property type="component" value="Unassembled WGS sequence"/>
</dbReference>
<name>A0A9W6HMP2_9MICO</name>
<dbReference type="PROSITE" id="PS51257">
    <property type="entry name" value="PROKAR_LIPOPROTEIN"/>
    <property type="match status" value="1"/>
</dbReference>
<evidence type="ECO:0000313" key="4">
    <source>
        <dbReference type="Proteomes" id="UP001142291"/>
    </source>
</evidence>
<accession>A0A9W6HMP2</accession>
<reference evidence="3" key="2">
    <citation type="submission" date="2023-01" db="EMBL/GenBank/DDBJ databases">
        <authorList>
            <person name="Sun Q."/>
            <person name="Evtushenko L."/>
        </authorList>
    </citation>
    <scope>NUCLEOTIDE SEQUENCE</scope>
    <source>
        <strain evidence="3">VKM Ac-1940</strain>
    </source>
</reference>
<sequence>MTGHTRILAGALLLTAGLSTTACAPSSSPVPPTDASTSVPTSAPAPSATPTPTPSPSGAAGAFPDCQTLIPLSVVQAQPRWAPFEFISQAVDAHEAPNLPGPLAVRTAQAATHRQDCGWGAPNSDSGVGVDMFRIDEASAKALVDELTAAPDEYRAFTIDDSPAFSTEAPWGISDGLVVYVFQGDAWLVMGGRGYDQAVATAVLTSALETLRAE</sequence>
<keyword evidence="2" id="KW-0732">Signal</keyword>
<evidence type="ECO:0000256" key="2">
    <source>
        <dbReference type="SAM" id="SignalP"/>
    </source>
</evidence>
<feature type="signal peptide" evidence="2">
    <location>
        <begin position="1"/>
        <end position="24"/>
    </location>
</feature>
<gene>
    <name evidence="3" type="ORF">GCM10017591_14000</name>
</gene>
<evidence type="ECO:0008006" key="5">
    <source>
        <dbReference type="Google" id="ProtNLM"/>
    </source>
</evidence>
<keyword evidence="4" id="KW-1185">Reference proteome</keyword>
<dbReference type="AlphaFoldDB" id="A0A9W6HMP2"/>
<feature type="chain" id="PRO_5040728714" description="Iron ABC transporter ATP-binding protein" evidence="2">
    <location>
        <begin position="25"/>
        <end position="214"/>
    </location>
</feature>
<dbReference type="EMBL" id="BSER01000008">
    <property type="protein sequence ID" value="GLJ95338.1"/>
    <property type="molecule type" value="Genomic_DNA"/>
</dbReference>